<dbReference type="EC" id="2.4.1.117" evidence="5"/>
<feature type="transmembrane region" description="Helical" evidence="15">
    <location>
        <begin position="397"/>
        <end position="419"/>
    </location>
</feature>
<feature type="region of interest" description="Disordered" evidence="14">
    <location>
        <begin position="1"/>
        <end position="32"/>
    </location>
</feature>
<comment type="caution">
    <text evidence="18">The sequence shown here is derived from an EMBL/GenBank/DDBJ whole genome shotgun (WGS) entry which is preliminary data.</text>
</comment>
<evidence type="ECO:0000256" key="9">
    <source>
        <dbReference type="ARBA" id="ARBA00022824"/>
    </source>
</evidence>
<feature type="transmembrane region" description="Helical" evidence="15">
    <location>
        <begin position="304"/>
        <end position="326"/>
    </location>
</feature>
<evidence type="ECO:0000256" key="4">
    <source>
        <dbReference type="ARBA" id="ARBA00006739"/>
    </source>
</evidence>
<feature type="domain" description="GtrA/DPMS transmembrane" evidence="17">
    <location>
        <begin position="303"/>
        <end position="420"/>
    </location>
</feature>
<evidence type="ECO:0000256" key="11">
    <source>
        <dbReference type="ARBA" id="ARBA00022989"/>
    </source>
</evidence>
<organism evidence="18 19">
    <name type="scientific">Arthrobacter silviterrae</name>
    <dbReference type="NCBI Taxonomy" id="2026658"/>
    <lineage>
        <taxon>Bacteria</taxon>
        <taxon>Bacillati</taxon>
        <taxon>Actinomycetota</taxon>
        <taxon>Actinomycetes</taxon>
        <taxon>Micrococcales</taxon>
        <taxon>Micrococcaceae</taxon>
        <taxon>Arthrobacter</taxon>
    </lineage>
</organism>
<comment type="pathway">
    <text evidence="3">Protein modification; protein glycosylation.</text>
</comment>
<feature type="transmembrane region" description="Helical" evidence="15">
    <location>
        <begin position="365"/>
        <end position="385"/>
    </location>
</feature>
<dbReference type="EMBL" id="JAAKZI010000002">
    <property type="protein sequence ID" value="NGN82347.1"/>
    <property type="molecule type" value="Genomic_DNA"/>
</dbReference>
<keyword evidence="6" id="KW-0328">Glycosyltransferase</keyword>
<accession>A0ABX0D670</accession>
<keyword evidence="9" id="KW-0256">Endoplasmic reticulum</keyword>
<evidence type="ECO:0000256" key="15">
    <source>
        <dbReference type="SAM" id="Phobius"/>
    </source>
</evidence>
<comment type="similarity">
    <text evidence="4">Belongs to the glycosyltransferase 2 family.</text>
</comment>
<dbReference type="InterPro" id="IPR035518">
    <property type="entry name" value="DPG_synthase"/>
</dbReference>
<reference evidence="18 19" key="1">
    <citation type="submission" date="2020-02" db="EMBL/GenBank/DDBJ databases">
        <title>Genome sequence of the type strain DSM 27180 of Arthrobacter silviterrae.</title>
        <authorList>
            <person name="Gao J."/>
            <person name="Sun J."/>
        </authorList>
    </citation>
    <scope>NUCLEOTIDE SEQUENCE [LARGE SCALE GENOMIC DNA]</scope>
    <source>
        <strain evidence="18 19">DSM 27180</strain>
    </source>
</reference>
<comment type="subcellular location">
    <subcellularLocation>
        <location evidence="2">Endoplasmic reticulum membrane</location>
        <topology evidence="2">Single-pass membrane protein</topology>
    </subcellularLocation>
    <subcellularLocation>
        <location evidence="1">Membrane</location>
        <topology evidence="1">Multi-pass membrane protein</topology>
    </subcellularLocation>
</comment>
<evidence type="ECO:0000256" key="13">
    <source>
        <dbReference type="ARBA" id="ARBA00045097"/>
    </source>
</evidence>
<dbReference type="Proteomes" id="UP000479226">
    <property type="component" value="Unassembled WGS sequence"/>
</dbReference>
<keyword evidence="19" id="KW-1185">Reference proteome</keyword>
<evidence type="ECO:0000256" key="5">
    <source>
        <dbReference type="ARBA" id="ARBA00012583"/>
    </source>
</evidence>
<dbReference type="InterPro" id="IPR029044">
    <property type="entry name" value="Nucleotide-diphossugar_trans"/>
</dbReference>
<dbReference type="SUPFAM" id="SSF53448">
    <property type="entry name" value="Nucleotide-diphospho-sugar transferases"/>
    <property type="match status" value="1"/>
</dbReference>
<evidence type="ECO:0000313" key="18">
    <source>
        <dbReference type="EMBL" id="NGN82347.1"/>
    </source>
</evidence>
<sequence>MTTTSNPPTMLEARPRPGHGPQGVLSGSSPTPTAPALVDITIPVYNEERSLELCVRRLHSHLEGNFPYTCSITLADNASTDSTLAIARALAGEISGIRVLHLDMKGRGHALRTAWLTSPSPIVAYMDVDLSTDLNALGTLVAPLVSGHSDLAVGTRLSRTSRVVRGPKREFISRSYNLLLRGVLAAHFSDAQCGFKAIRTDVARQLLPHTTDDAWFFDTELLVLAERCGLRVHEVPVDWTDDPDSKVDIVATAVADLRGIARISRDLVNGRIPVAELRAALARKPLEDDGGAARHRLFGQLMRFGAVGVASTLFYVLLFLGFRLVADPQWSNFAALLVSAVANTTVNRSFTFGRTGPEGVLRHQFLGLLVFGIGWVLTAGALWGIHGLGSPNRTIEVVAVVLANLVATLVKFLAFRLWIFRTPAHHISTTAEADK</sequence>
<evidence type="ECO:0000256" key="3">
    <source>
        <dbReference type="ARBA" id="ARBA00004922"/>
    </source>
</evidence>
<dbReference type="InterPro" id="IPR001173">
    <property type="entry name" value="Glyco_trans_2-like"/>
</dbReference>
<evidence type="ECO:0000256" key="12">
    <source>
        <dbReference type="ARBA" id="ARBA00023136"/>
    </source>
</evidence>
<feature type="domain" description="Glycosyltransferase 2-like" evidence="16">
    <location>
        <begin position="40"/>
        <end position="206"/>
    </location>
</feature>
<name>A0ABX0D670_9MICC</name>
<keyword evidence="10" id="KW-0735">Signal-anchor</keyword>
<comment type="catalytic activity">
    <reaction evidence="13">
        <text>a di-trans,poly-cis-dolichyl phosphate + UDP-alpha-D-glucose = a di-trans,poly-cis-dolichyl beta-D-glucosyl phosphate + UDP</text>
        <dbReference type="Rhea" id="RHEA:15401"/>
        <dbReference type="Rhea" id="RHEA-COMP:19498"/>
        <dbReference type="Rhea" id="RHEA-COMP:19502"/>
        <dbReference type="ChEBI" id="CHEBI:57525"/>
        <dbReference type="ChEBI" id="CHEBI:57683"/>
        <dbReference type="ChEBI" id="CHEBI:58223"/>
        <dbReference type="ChEBI" id="CHEBI:58885"/>
        <dbReference type="EC" id="2.4.1.117"/>
    </reaction>
    <physiologicalReaction direction="left-to-right" evidence="13">
        <dbReference type="Rhea" id="RHEA:15402"/>
    </physiologicalReaction>
</comment>
<dbReference type="Pfam" id="PF00535">
    <property type="entry name" value="Glycos_transf_2"/>
    <property type="match status" value="1"/>
</dbReference>
<keyword evidence="11 15" id="KW-1133">Transmembrane helix</keyword>
<evidence type="ECO:0000259" key="17">
    <source>
        <dbReference type="Pfam" id="PF04138"/>
    </source>
</evidence>
<dbReference type="Gene3D" id="3.90.550.10">
    <property type="entry name" value="Spore Coat Polysaccharide Biosynthesis Protein SpsA, Chain A"/>
    <property type="match status" value="1"/>
</dbReference>
<keyword evidence="8 15" id="KW-0812">Transmembrane</keyword>
<gene>
    <name evidence="18" type="ORF">G6N77_02560</name>
</gene>
<dbReference type="InterPro" id="IPR007267">
    <property type="entry name" value="GtrA_DPMS_TM"/>
</dbReference>
<keyword evidence="12 15" id="KW-0472">Membrane</keyword>
<proteinExistence type="inferred from homology"/>
<evidence type="ECO:0000256" key="10">
    <source>
        <dbReference type="ARBA" id="ARBA00022968"/>
    </source>
</evidence>
<evidence type="ECO:0000256" key="1">
    <source>
        <dbReference type="ARBA" id="ARBA00004141"/>
    </source>
</evidence>
<evidence type="ECO:0000313" key="19">
    <source>
        <dbReference type="Proteomes" id="UP000479226"/>
    </source>
</evidence>
<evidence type="ECO:0000256" key="8">
    <source>
        <dbReference type="ARBA" id="ARBA00022692"/>
    </source>
</evidence>
<dbReference type="CDD" id="cd04188">
    <property type="entry name" value="DPG_synthase"/>
    <property type="match status" value="1"/>
</dbReference>
<dbReference type="PANTHER" id="PTHR10859:SF91">
    <property type="entry name" value="DOLICHYL-PHOSPHATE BETA-GLUCOSYLTRANSFERASE"/>
    <property type="match status" value="1"/>
</dbReference>
<evidence type="ECO:0000259" key="16">
    <source>
        <dbReference type="Pfam" id="PF00535"/>
    </source>
</evidence>
<evidence type="ECO:0000256" key="6">
    <source>
        <dbReference type="ARBA" id="ARBA00022676"/>
    </source>
</evidence>
<dbReference type="PANTHER" id="PTHR10859">
    <property type="entry name" value="GLYCOSYL TRANSFERASE"/>
    <property type="match status" value="1"/>
</dbReference>
<dbReference type="Pfam" id="PF04138">
    <property type="entry name" value="GtrA_DPMS_TM"/>
    <property type="match status" value="1"/>
</dbReference>
<feature type="transmembrane region" description="Helical" evidence="15">
    <location>
        <begin position="332"/>
        <end position="353"/>
    </location>
</feature>
<evidence type="ECO:0000256" key="2">
    <source>
        <dbReference type="ARBA" id="ARBA00004389"/>
    </source>
</evidence>
<keyword evidence="7" id="KW-0808">Transferase</keyword>
<evidence type="ECO:0000256" key="14">
    <source>
        <dbReference type="SAM" id="MobiDB-lite"/>
    </source>
</evidence>
<protein>
    <recommendedName>
        <fullName evidence="5">dolichyl-phosphate beta-glucosyltransferase</fullName>
        <ecNumber evidence="5">2.4.1.117</ecNumber>
    </recommendedName>
</protein>
<evidence type="ECO:0000256" key="7">
    <source>
        <dbReference type="ARBA" id="ARBA00022679"/>
    </source>
</evidence>
<dbReference type="RefSeq" id="WP_165180421.1">
    <property type="nucleotide sequence ID" value="NZ_JAAKZI010000002.1"/>
</dbReference>